<comment type="caution">
    <text evidence="1">The sequence shown here is derived from an EMBL/GenBank/DDBJ whole genome shotgun (WGS) entry which is preliminary data.</text>
</comment>
<name>A0A8J3IAE5_9CHLR</name>
<gene>
    <name evidence="1" type="ORF">KSX_68260</name>
</gene>
<evidence type="ECO:0000313" key="1">
    <source>
        <dbReference type="EMBL" id="GHO48663.1"/>
    </source>
</evidence>
<dbReference type="AlphaFoldDB" id="A0A8J3IAE5"/>
<keyword evidence="2" id="KW-1185">Reference proteome</keyword>
<sequence length="225" mass="26062">MLDLLLQEVRYKRRYAFGYMDVYVRNRHKTARDELSLSSSWLRQSLAMYSNTVIPNSTFNDWITKGAIRLERKGRPHPQWAAATFIARMIDDGERSFLPEKISLDEPPFWCYGQSPQGAVIIIPVTEIHQQPKNTILWTNWPGAIWDDDGWLLIGEGEDCIGAIRFAGVRKVRDHLYWDVSLEDIRMWDAEVAALFLDFDGNTIAQIQSLATLALHRLARERIKL</sequence>
<dbReference type="Proteomes" id="UP000612362">
    <property type="component" value="Unassembled WGS sequence"/>
</dbReference>
<accession>A0A8J3IAE5</accession>
<organism evidence="1 2">
    <name type="scientific">Ktedonospora formicarum</name>
    <dbReference type="NCBI Taxonomy" id="2778364"/>
    <lineage>
        <taxon>Bacteria</taxon>
        <taxon>Bacillati</taxon>
        <taxon>Chloroflexota</taxon>
        <taxon>Ktedonobacteria</taxon>
        <taxon>Ktedonobacterales</taxon>
        <taxon>Ktedonobacteraceae</taxon>
        <taxon>Ktedonospora</taxon>
    </lineage>
</organism>
<evidence type="ECO:0000313" key="2">
    <source>
        <dbReference type="Proteomes" id="UP000612362"/>
    </source>
</evidence>
<dbReference type="EMBL" id="BNJF01000004">
    <property type="protein sequence ID" value="GHO48663.1"/>
    <property type="molecule type" value="Genomic_DNA"/>
</dbReference>
<reference evidence="1" key="1">
    <citation type="submission" date="2020-10" db="EMBL/GenBank/DDBJ databases">
        <title>Taxonomic study of unclassified bacteria belonging to the class Ktedonobacteria.</title>
        <authorList>
            <person name="Yabe S."/>
            <person name="Wang C.M."/>
            <person name="Zheng Y."/>
            <person name="Sakai Y."/>
            <person name="Cavaletti L."/>
            <person name="Monciardini P."/>
            <person name="Donadio S."/>
        </authorList>
    </citation>
    <scope>NUCLEOTIDE SEQUENCE</scope>
    <source>
        <strain evidence="1">SOSP1-1</strain>
    </source>
</reference>
<proteinExistence type="predicted"/>
<protein>
    <submittedName>
        <fullName evidence="1">Uncharacterized protein</fullName>
    </submittedName>
</protein>